<protein>
    <submittedName>
        <fullName evidence="1">Uncharacterized protein</fullName>
    </submittedName>
</protein>
<dbReference type="Pfam" id="PF19463">
    <property type="entry name" value="DUF6000"/>
    <property type="match status" value="1"/>
</dbReference>
<proteinExistence type="predicted"/>
<reference evidence="1 2" key="1">
    <citation type="submission" date="2021-03" db="EMBL/GenBank/DDBJ databases">
        <title>Sequencing the genomes of 1000 actinobacteria strains.</title>
        <authorList>
            <person name="Klenk H.-P."/>
        </authorList>
    </citation>
    <scope>NUCLEOTIDE SEQUENCE [LARGE SCALE GENOMIC DNA]</scope>
    <source>
        <strain evidence="1 2">DSM 44580</strain>
    </source>
</reference>
<evidence type="ECO:0000313" key="2">
    <source>
        <dbReference type="Proteomes" id="UP001519363"/>
    </source>
</evidence>
<dbReference type="RefSeq" id="WP_086782457.1">
    <property type="nucleotide sequence ID" value="NZ_JAGIOO010000001.1"/>
</dbReference>
<accession>A0ABS5APU5</accession>
<sequence>MTEHTTDPERIRLITRYVLPDLRHYKIGGGLLVRDPASRTRVLTSLAEDAATITDAELTALLDSGGWRERKVATWFLGATGRQDFRPRLGELLLASEGPSVGQTYCVVLTHFGTPADADFLVRYLEVYLRRPDLYYDQSAALGALLEFDRRHDTAHARPFLADGGLWRQWIAGPPEKSRLDAPESHRDFMARMCGLLAETAGLVRERRPGRPS</sequence>
<gene>
    <name evidence="1" type="ORF">JOF53_007463</name>
</gene>
<dbReference type="InterPro" id="IPR046042">
    <property type="entry name" value="DUF6000"/>
</dbReference>
<dbReference type="EMBL" id="JAGIOO010000001">
    <property type="protein sequence ID" value="MBP2478591.1"/>
    <property type="molecule type" value="Genomic_DNA"/>
</dbReference>
<organism evidence="1 2">
    <name type="scientific">Crossiella equi</name>
    <dbReference type="NCBI Taxonomy" id="130796"/>
    <lineage>
        <taxon>Bacteria</taxon>
        <taxon>Bacillati</taxon>
        <taxon>Actinomycetota</taxon>
        <taxon>Actinomycetes</taxon>
        <taxon>Pseudonocardiales</taxon>
        <taxon>Pseudonocardiaceae</taxon>
        <taxon>Crossiella</taxon>
    </lineage>
</organism>
<evidence type="ECO:0000313" key="1">
    <source>
        <dbReference type="EMBL" id="MBP2478591.1"/>
    </source>
</evidence>
<keyword evidence="2" id="KW-1185">Reference proteome</keyword>
<name>A0ABS5APU5_9PSEU</name>
<comment type="caution">
    <text evidence="1">The sequence shown here is derived from an EMBL/GenBank/DDBJ whole genome shotgun (WGS) entry which is preliminary data.</text>
</comment>
<dbReference type="Proteomes" id="UP001519363">
    <property type="component" value="Unassembled WGS sequence"/>
</dbReference>